<dbReference type="PANTHER" id="PTHR11228:SF7">
    <property type="entry name" value="PQQA PEPTIDE CYCLASE"/>
    <property type="match status" value="1"/>
</dbReference>
<dbReference type="SFLD" id="SFLDG01067">
    <property type="entry name" value="SPASM/twitch_domain_containing"/>
    <property type="match status" value="1"/>
</dbReference>
<keyword evidence="6" id="KW-0408">Iron</keyword>
<evidence type="ECO:0000256" key="2">
    <source>
        <dbReference type="ARBA" id="ARBA00022485"/>
    </source>
</evidence>
<dbReference type="InterPro" id="IPR013785">
    <property type="entry name" value="Aldolase_TIM"/>
</dbReference>
<dbReference type="Gene3D" id="3.20.20.70">
    <property type="entry name" value="Aldolase class I"/>
    <property type="match status" value="1"/>
</dbReference>
<dbReference type="Pfam" id="PF13186">
    <property type="entry name" value="SPASM"/>
    <property type="match status" value="1"/>
</dbReference>
<dbReference type="GO" id="GO:0016491">
    <property type="term" value="F:oxidoreductase activity"/>
    <property type="evidence" value="ECO:0007669"/>
    <property type="project" value="UniProtKB-KW"/>
</dbReference>
<comment type="cofactor">
    <cofactor evidence="1">
        <name>[4Fe-4S] cluster</name>
        <dbReference type="ChEBI" id="CHEBI:49883"/>
    </cofactor>
</comment>
<dbReference type="InterPro" id="IPR000385">
    <property type="entry name" value="MoaA_NifB_PqqE_Fe-S-bd_CS"/>
</dbReference>
<dbReference type="Proteomes" id="UP000779900">
    <property type="component" value="Unassembled WGS sequence"/>
</dbReference>
<keyword evidence="4" id="KW-0479">Metal-binding</keyword>
<dbReference type="AlphaFoldDB" id="A0A938BSB9"/>
<feature type="domain" description="Radical SAM core" evidence="8">
    <location>
        <begin position="68"/>
        <end position="206"/>
    </location>
</feature>
<dbReference type="PROSITE" id="PS01305">
    <property type="entry name" value="MOAA_NIFB_PQQE"/>
    <property type="match status" value="1"/>
</dbReference>
<protein>
    <submittedName>
        <fullName evidence="10">Radical SAM protein</fullName>
    </submittedName>
</protein>
<dbReference type="InterPro" id="IPR007197">
    <property type="entry name" value="rSAM"/>
</dbReference>
<feature type="domain" description="4Fe4S-binding SPASM" evidence="9">
    <location>
        <begin position="280"/>
        <end position="340"/>
    </location>
</feature>
<evidence type="ECO:0000256" key="6">
    <source>
        <dbReference type="ARBA" id="ARBA00023004"/>
    </source>
</evidence>
<proteinExistence type="predicted"/>
<evidence type="ECO:0000256" key="4">
    <source>
        <dbReference type="ARBA" id="ARBA00022723"/>
    </source>
</evidence>
<dbReference type="GO" id="GO:0046872">
    <property type="term" value="F:metal ion binding"/>
    <property type="evidence" value="ECO:0007669"/>
    <property type="project" value="UniProtKB-KW"/>
</dbReference>
<dbReference type="CDD" id="cd01335">
    <property type="entry name" value="Radical_SAM"/>
    <property type="match status" value="1"/>
</dbReference>
<dbReference type="SUPFAM" id="SSF102114">
    <property type="entry name" value="Radical SAM enzymes"/>
    <property type="match status" value="1"/>
</dbReference>
<dbReference type="Pfam" id="PF04055">
    <property type="entry name" value="Radical_SAM"/>
    <property type="match status" value="1"/>
</dbReference>
<accession>A0A938BSB9</accession>
<evidence type="ECO:0000313" key="11">
    <source>
        <dbReference type="Proteomes" id="UP000779900"/>
    </source>
</evidence>
<evidence type="ECO:0000313" key="10">
    <source>
        <dbReference type="EMBL" id="MBM3330494.1"/>
    </source>
</evidence>
<dbReference type="PANTHER" id="PTHR11228">
    <property type="entry name" value="RADICAL SAM DOMAIN PROTEIN"/>
    <property type="match status" value="1"/>
</dbReference>
<dbReference type="InterPro" id="IPR050377">
    <property type="entry name" value="Radical_SAM_PqqE_MftC-like"/>
</dbReference>
<evidence type="ECO:0000256" key="7">
    <source>
        <dbReference type="ARBA" id="ARBA00023014"/>
    </source>
</evidence>
<comment type="caution">
    <text evidence="10">The sequence shown here is derived from an EMBL/GenBank/DDBJ whole genome shotgun (WGS) entry which is preliminary data.</text>
</comment>
<keyword evidence="5" id="KW-0560">Oxidoreductase</keyword>
<evidence type="ECO:0000259" key="9">
    <source>
        <dbReference type="Pfam" id="PF13186"/>
    </source>
</evidence>
<dbReference type="GO" id="GO:0051539">
    <property type="term" value="F:4 iron, 4 sulfur cluster binding"/>
    <property type="evidence" value="ECO:0007669"/>
    <property type="project" value="UniProtKB-KW"/>
</dbReference>
<gene>
    <name evidence="10" type="ORF">FJY68_01425</name>
</gene>
<name>A0A938BSB9_UNCW3</name>
<dbReference type="InterPro" id="IPR023885">
    <property type="entry name" value="4Fe4S-binding_SPASM_dom"/>
</dbReference>
<dbReference type="EMBL" id="VGIR01000004">
    <property type="protein sequence ID" value="MBM3330494.1"/>
    <property type="molecule type" value="Genomic_DNA"/>
</dbReference>
<dbReference type="SFLD" id="SFLDG01386">
    <property type="entry name" value="main_SPASM_domain-containing"/>
    <property type="match status" value="1"/>
</dbReference>
<dbReference type="InterPro" id="IPR058240">
    <property type="entry name" value="rSAM_sf"/>
</dbReference>
<evidence type="ECO:0000259" key="8">
    <source>
        <dbReference type="Pfam" id="PF04055"/>
    </source>
</evidence>
<reference evidence="10" key="1">
    <citation type="submission" date="2019-03" db="EMBL/GenBank/DDBJ databases">
        <title>Lake Tanganyika Metagenome-Assembled Genomes (MAGs).</title>
        <authorList>
            <person name="Tran P."/>
        </authorList>
    </citation>
    <scope>NUCLEOTIDE SEQUENCE</scope>
    <source>
        <strain evidence="10">K_DeepCast_150m_m2_040</strain>
    </source>
</reference>
<keyword evidence="3" id="KW-0949">S-adenosyl-L-methionine</keyword>
<evidence type="ECO:0000256" key="5">
    <source>
        <dbReference type="ARBA" id="ARBA00023002"/>
    </source>
</evidence>
<keyword evidence="2" id="KW-0004">4Fe-4S</keyword>
<dbReference type="SFLD" id="SFLDS00029">
    <property type="entry name" value="Radical_SAM"/>
    <property type="match status" value="1"/>
</dbReference>
<dbReference type="NCBIfam" id="TIGR04085">
    <property type="entry name" value="rSAM_more_4Fe4S"/>
    <property type="match status" value="1"/>
</dbReference>
<organism evidence="10 11">
    <name type="scientific">candidate division WOR-3 bacterium</name>
    <dbReference type="NCBI Taxonomy" id="2052148"/>
    <lineage>
        <taxon>Bacteria</taxon>
        <taxon>Bacteria division WOR-3</taxon>
    </lineage>
</organism>
<evidence type="ECO:0000256" key="1">
    <source>
        <dbReference type="ARBA" id="ARBA00001966"/>
    </source>
</evidence>
<evidence type="ECO:0000256" key="3">
    <source>
        <dbReference type="ARBA" id="ARBA00022691"/>
    </source>
</evidence>
<keyword evidence="7" id="KW-0411">Iron-sulfur</keyword>
<sequence>MLDYGRPITTNAPLDRWCRQKNRTITRVQFRLLDLFGSLPTTPPAAQLYARSARRLVGAYLYSLKVELNNYCNLSCRMCYVPAGKKELPRDQVDRLLDDISGCGVRVELLGGEPLLMPGIAEIVRAAKHRARSPFVTLYTNGTTAEPALCRELAAAGLDAGIVSLISHDPATHDEFTGSPGSHARTVAGIRNLRAAGIRVYTFSAVHSLNAAHCRQIDRFARGALDAHAIFYQYTPQMKDDPLQVPARTWADVKHWALLEENPDHARFVRRFYELTGNACSGGNFVLTVKVDGSVQPCPFIVDIPLGNIAEQDIWTIYHGRFSNPALVEFKSTPEECEPCAYKSACAGGCRAGNMALYGTYARRDSRCLGPHPGPYRGSELTDRAPSFF</sequence>